<dbReference type="InterPro" id="IPR004107">
    <property type="entry name" value="Integrase_SAM-like_N"/>
</dbReference>
<evidence type="ECO:0000313" key="9">
    <source>
        <dbReference type="Proteomes" id="UP000063930"/>
    </source>
</evidence>
<dbReference type="SUPFAM" id="SSF56349">
    <property type="entry name" value="DNA breaking-rejoining enzymes"/>
    <property type="match status" value="1"/>
</dbReference>
<reference evidence="4 9" key="1">
    <citation type="submission" date="2015-08" db="EMBL/GenBank/DDBJ databases">
        <title>Complete genome sequence of Lactobacillus helveticus CAUH18, a probiotic strain originated from koumiss.</title>
        <authorList>
            <person name="Yang Y."/>
            <person name="Hao Y."/>
        </authorList>
    </citation>
    <scope>NUCLEOTIDE SEQUENCE [LARGE SCALE GENOMIC DNA]</scope>
    <source>
        <strain evidence="4 9">CAUH18</strain>
    </source>
</reference>
<dbReference type="GO" id="GO:0003677">
    <property type="term" value="F:DNA binding"/>
    <property type="evidence" value="ECO:0007669"/>
    <property type="project" value="UniProtKB-UniRule"/>
</dbReference>
<dbReference type="Proteomes" id="UP000063930">
    <property type="component" value="Chromosome"/>
</dbReference>
<evidence type="ECO:0000313" key="8">
    <source>
        <dbReference type="EMBL" id="NRO35779.1"/>
    </source>
</evidence>
<evidence type="ECO:0000313" key="4">
    <source>
        <dbReference type="EMBL" id="ALI52670.1"/>
    </source>
</evidence>
<dbReference type="Proteomes" id="UP000651333">
    <property type="component" value="Unassembled WGS sequence"/>
</dbReference>
<reference evidence="5 10" key="2">
    <citation type="submission" date="2016-10" db="EMBL/GenBank/DDBJ databases">
        <title>Complete genomic sequencing of Lactobacillus helveticus LH99 and comparative genome analysis.</title>
        <authorList>
            <person name="Li N."/>
            <person name="You C."/>
            <person name="Liu Z."/>
        </authorList>
    </citation>
    <scope>NUCLEOTIDE SEQUENCE [LARGE SCALE GENOMIC DNA]</scope>
    <source>
        <strain evidence="5 10">LH99</strain>
    </source>
</reference>
<gene>
    <name evidence="6" type="primary">xerD_1</name>
    <name evidence="4" type="ORF">ALV80_06125</name>
    <name evidence="5" type="ORF">BC335_1251</name>
    <name evidence="8" type="ORF">IMAU30003_02034</name>
    <name evidence="7" type="ORF">IMAU50013_02144</name>
    <name evidence="6" type="ORF">LHEJCM1062_10130</name>
</gene>
<evidence type="ECO:0000313" key="11">
    <source>
        <dbReference type="Proteomes" id="UP000601587"/>
    </source>
</evidence>
<dbReference type="OrthoDB" id="2328477at2"/>
<evidence type="ECO:0000259" key="3">
    <source>
        <dbReference type="PROSITE" id="PS51900"/>
    </source>
</evidence>
<name>A0A0D5MJS4_LACHE</name>
<dbReference type="Pfam" id="PF02899">
    <property type="entry name" value="Phage_int_SAM_1"/>
    <property type="match status" value="1"/>
</dbReference>
<dbReference type="AlphaFoldDB" id="A0A0D5MJS4"/>
<proteinExistence type="predicted"/>
<reference evidence="7" key="3">
    <citation type="submission" date="2019-09" db="EMBL/GenBank/DDBJ databases">
        <title>Comparative genomic analysis of Lactobacillus helveticus.</title>
        <authorList>
            <person name="Zhang H."/>
            <person name="Chen Y."/>
            <person name="Zhong Z."/>
        </authorList>
    </citation>
    <scope>NUCLEOTIDE SEQUENCE</scope>
    <source>
        <strain evidence="8">IMAU30003</strain>
        <strain evidence="7">IMAU50013</strain>
    </source>
</reference>
<evidence type="ECO:0000256" key="2">
    <source>
        <dbReference type="PROSITE-ProRule" id="PRU01248"/>
    </source>
</evidence>
<accession>A0A0D5MJS4</accession>
<evidence type="ECO:0000256" key="1">
    <source>
        <dbReference type="ARBA" id="ARBA00023125"/>
    </source>
</evidence>
<dbReference type="EMBL" id="CP017982">
    <property type="protein sequence ID" value="AYE61699.1"/>
    <property type="molecule type" value="Genomic_DNA"/>
</dbReference>
<dbReference type="Proteomes" id="UP000630086">
    <property type="component" value="Unassembled WGS sequence"/>
</dbReference>
<dbReference type="OMA" id="PHICIDW"/>
<reference evidence="6" key="4">
    <citation type="submission" date="2020-07" db="EMBL/GenBank/DDBJ databases">
        <title>Draft genome sequence of Lactobacillus helveticus strain JCM 1062.</title>
        <authorList>
            <person name="Endo A."/>
            <person name="Maeno S."/>
            <person name="Kido Y."/>
        </authorList>
    </citation>
    <scope>NUCLEOTIDE SEQUENCE</scope>
    <source>
        <strain evidence="6">JCM 1062</strain>
    </source>
</reference>
<dbReference type="EMBL" id="BLYV01000218">
    <property type="protein sequence ID" value="GFP13141.1"/>
    <property type="molecule type" value="Genomic_DNA"/>
</dbReference>
<dbReference type="EMBL" id="WCHB01000141">
    <property type="protein sequence ID" value="NRO35779.1"/>
    <property type="molecule type" value="Genomic_DNA"/>
</dbReference>
<dbReference type="InterPro" id="IPR010998">
    <property type="entry name" value="Integrase_recombinase_N"/>
</dbReference>
<evidence type="ECO:0000313" key="5">
    <source>
        <dbReference type="EMBL" id="AYE61699.1"/>
    </source>
</evidence>
<dbReference type="Proteomes" id="UP000601587">
    <property type="component" value="Unassembled WGS sequence"/>
</dbReference>
<dbReference type="InterPro" id="IPR011010">
    <property type="entry name" value="DNA_brk_join_enz"/>
</dbReference>
<sequence>MTFPYEQKFQTYCKQKKQLAPSTIALAAKSITTFWNYYATNIGPNASINEVTTSDIRNFLDSLEQKMHFKSNTVNKYLSHLKMYFVFLAEYGFINSYPLFTLRGNKFDRKQKYVINWMSHLSELTQITKLHSETIKMMAAISLGYKPDEILTMRINTLLDQITDSQLKKYLQVHTDYSQDANPYLFATKSGDHYASDFNINQKIAPDRDLIGMQLTSHKLRMSFVYSILSNPKLSDEEILKTLRIPLKSLNYYRKNMMLYVETTEFKLAQP</sequence>
<dbReference type="EMBL" id="WCGB01000112">
    <property type="protein sequence ID" value="NRN92574.1"/>
    <property type="molecule type" value="Genomic_DNA"/>
</dbReference>
<evidence type="ECO:0000313" key="10">
    <source>
        <dbReference type="Proteomes" id="UP000267794"/>
    </source>
</evidence>
<dbReference type="Gene3D" id="1.10.150.130">
    <property type="match status" value="1"/>
</dbReference>
<dbReference type="RefSeq" id="WP_012211833.1">
    <property type="nucleotide sequence ID" value="NZ_AP023028.1"/>
</dbReference>
<dbReference type="GO" id="GO:0015074">
    <property type="term" value="P:DNA integration"/>
    <property type="evidence" value="ECO:0007669"/>
    <property type="project" value="InterPro"/>
</dbReference>
<dbReference type="KEGG" id="lhd:HUO_06780"/>
<dbReference type="InterPro" id="IPR044068">
    <property type="entry name" value="CB"/>
</dbReference>
<dbReference type="PROSITE" id="PS51900">
    <property type="entry name" value="CB"/>
    <property type="match status" value="1"/>
</dbReference>
<evidence type="ECO:0000313" key="6">
    <source>
        <dbReference type="EMBL" id="GFP13141.1"/>
    </source>
</evidence>
<keyword evidence="1 2" id="KW-0238">DNA-binding</keyword>
<protein>
    <submittedName>
        <fullName evidence="4 5">Integrase</fullName>
    </submittedName>
    <submittedName>
        <fullName evidence="7">Tyrosine recombinase XerC</fullName>
    </submittedName>
</protein>
<evidence type="ECO:0000313" key="7">
    <source>
        <dbReference type="EMBL" id="NRN92574.1"/>
    </source>
</evidence>
<organism evidence="7 11">
    <name type="scientific">Lactobacillus helveticus</name>
    <name type="common">Lactobacillus suntoryeus</name>
    <dbReference type="NCBI Taxonomy" id="1587"/>
    <lineage>
        <taxon>Bacteria</taxon>
        <taxon>Bacillati</taxon>
        <taxon>Bacillota</taxon>
        <taxon>Bacilli</taxon>
        <taxon>Lactobacillales</taxon>
        <taxon>Lactobacillaceae</taxon>
        <taxon>Lactobacillus</taxon>
    </lineage>
</organism>
<feature type="domain" description="Core-binding (CB)" evidence="3">
    <location>
        <begin position="1"/>
        <end position="89"/>
    </location>
</feature>
<dbReference type="EMBL" id="CP012381">
    <property type="protein sequence ID" value="ALI52670.1"/>
    <property type="molecule type" value="Genomic_DNA"/>
</dbReference>
<dbReference type="Proteomes" id="UP000267794">
    <property type="component" value="Chromosome"/>
</dbReference>